<sequence length="49" mass="5954">MKLWEFILPLVKDMRVRFAMAMLGNIIILWFFITYFKKFLPDLPDNFIG</sequence>
<organism evidence="2 3">
    <name type="scientific">Prochlorococcus marinus (strain MIT 9211)</name>
    <dbReference type="NCBI Taxonomy" id="93059"/>
    <lineage>
        <taxon>Bacteria</taxon>
        <taxon>Bacillati</taxon>
        <taxon>Cyanobacteriota</taxon>
        <taxon>Cyanophyceae</taxon>
        <taxon>Synechococcales</taxon>
        <taxon>Prochlorococcaceae</taxon>
        <taxon>Prochlorococcus</taxon>
    </lineage>
</organism>
<protein>
    <submittedName>
        <fullName evidence="2">Uncharacterized protein</fullName>
    </submittedName>
</protein>
<feature type="transmembrane region" description="Helical" evidence="1">
    <location>
        <begin position="16"/>
        <end position="36"/>
    </location>
</feature>
<keyword evidence="3" id="KW-1185">Reference proteome</keyword>
<reference evidence="2 3" key="1">
    <citation type="journal article" date="2007" name="PLoS Genet.">
        <title>Patterns and implications of gene gain and loss in the evolution of Prochlorococcus.</title>
        <authorList>
            <person name="Kettler G.C."/>
            <person name="Martiny A.C."/>
            <person name="Huang K."/>
            <person name="Zucker J."/>
            <person name="Coleman M.L."/>
            <person name="Rodrigue S."/>
            <person name="Chen F."/>
            <person name="Lapidus A."/>
            <person name="Ferriera S."/>
            <person name="Johnson J."/>
            <person name="Steglich C."/>
            <person name="Church G.M."/>
            <person name="Richardson P."/>
            <person name="Chisholm S.W."/>
        </authorList>
    </citation>
    <scope>NUCLEOTIDE SEQUENCE [LARGE SCALE GENOMIC DNA]</scope>
    <source>
        <strain evidence="3">MIT 9211</strain>
    </source>
</reference>
<name>A9BA03_PROM4</name>
<dbReference type="eggNOG" id="ENOG50321YZ">
    <property type="taxonomic scope" value="Bacteria"/>
</dbReference>
<dbReference type="EMBL" id="CP000878">
    <property type="protein sequence ID" value="ABX08665.1"/>
    <property type="molecule type" value="Genomic_DNA"/>
</dbReference>
<accession>A9BA03</accession>
<evidence type="ECO:0000313" key="2">
    <source>
        <dbReference type="EMBL" id="ABX08665.1"/>
    </source>
</evidence>
<keyword evidence="1" id="KW-0472">Membrane</keyword>
<gene>
    <name evidence="2" type="ordered locus">P9211_07341</name>
</gene>
<dbReference type="AlphaFoldDB" id="A9BA03"/>
<dbReference type="Proteomes" id="UP000000788">
    <property type="component" value="Chromosome"/>
</dbReference>
<dbReference type="KEGG" id="pmj:P9211_07341"/>
<proteinExistence type="predicted"/>
<keyword evidence="1" id="KW-0812">Transmembrane</keyword>
<evidence type="ECO:0000256" key="1">
    <source>
        <dbReference type="SAM" id="Phobius"/>
    </source>
</evidence>
<dbReference type="HOGENOM" id="CLU_3139466_0_0_3"/>
<evidence type="ECO:0000313" key="3">
    <source>
        <dbReference type="Proteomes" id="UP000000788"/>
    </source>
</evidence>
<keyword evidence="1" id="KW-1133">Transmembrane helix</keyword>